<dbReference type="Proteomes" id="UP001062846">
    <property type="component" value="Chromosome 12"/>
</dbReference>
<protein>
    <submittedName>
        <fullName evidence="1">Uncharacterized protein</fullName>
    </submittedName>
</protein>
<evidence type="ECO:0000313" key="2">
    <source>
        <dbReference type="Proteomes" id="UP001062846"/>
    </source>
</evidence>
<keyword evidence="2" id="KW-1185">Reference proteome</keyword>
<evidence type="ECO:0000313" key="1">
    <source>
        <dbReference type="EMBL" id="KAI8526803.1"/>
    </source>
</evidence>
<proteinExistence type="predicted"/>
<organism evidence="1 2">
    <name type="scientific">Rhododendron molle</name>
    <name type="common">Chinese azalea</name>
    <name type="synonym">Azalea mollis</name>
    <dbReference type="NCBI Taxonomy" id="49168"/>
    <lineage>
        <taxon>Eukaryota</taxon>
        <taxon>Viridiplantae</taxon>
        <taxon>Streptophyta</taxon>
        <taxon>Embryophyta</taxon>
        <taxon>Tracheophyta</taxon>
        <taxon>Spermatophyta</taxon>
        <taxon>Magnoliopsida</taxon>
        <taxon>eudicotyledons</taxon>
        <taxon>Gunneridae</taxon>
        <taxon>Pentapetalae</taxon>
        <taxon>asterids</taxon>
        <taxon>Ericales</taxon>
        <taxon>Ericaceae</taxon>
        <taxon>Ericoideae</taxon>
        <taxon>Rhodoreae</taxon>
        <taxon>Rhododendron</taxon>
    </lineage>
</organism>
<name>A0ACC0LDG8_RHOML</name>
<reference evidence="1" key="1">
    <citation type="submission" date="2022-02" db="EMBL/GenBank/DDBJ databases">
        <title>Plant Genome Project.</title>
        <authorList>
            <person name="Zhang R.-G."/>
        </authorList>
    </citation>
    <scope>NUCLEOTIDE SEQUENCE</scope>
    <source>
        <strain evidence="1">AT1</strain>
    </source>
</reference>
<comment type="caution">
    <text evidence="1">The sequence shown here is derived from an EMBL/GenBank/DDBJ whole genome shotgun (WGS) entry which is preliminary data.</text>
</comment>
<accession>A0ACC0LDG8</accession>
<gene>
    <name evidence="1" type="ORF">RHMOL_Rhmol12G0025200</name>
</gene>
<dbReference type="EMBL" id="CM046399">
    <property type="protein sequence ID" value="KAI8526803.1"/>
    <property type="molecule type" value="Genomic_DNA"/>
</dbReference>
<sequence>MLLDSQREQHLWFAAGASRSIIPVVLVVQGGHSRGFTTSQLGNLPITLMKSYPAQKKRCVSLKAYVYDYRGINQCFFAVKSISDPIDAQEPLQLEAFQPQPPQPQRPKTLSNRTIKESSGVSSFGTSKVL</sequence>